<sequence length="37" mass="4100">MGRLKKGRIVGRLGKPVYLGLRLKTMGRLFRSAVISA</sequence>
<protein>
    <submittedName>
        <fullName evidence="1">Uncharacterized protein</fullName>
    </submittedName>
</protein>
<comment type="caution">
    <text evidence="1">The sequence shown here is derived from an EMBL/GenBank/DDBJ whole genome shotgun (WGS) entry which is preliminary data.</text>
</comment>
<gene>
    <name evidence="1" type="ORF">MCC93_10730</name>
</gene>
<reference evidence="1 2" key="1">
    <citation type="submission" date="2014-12" db="EMBL/GenBank/DDBJ databases">
        <title>Genome sequence of Morococcus cerebrosus.</title>
        <authorList>
            <person name="Shin S.-K."/>
            <person name="Yi H."/>
        </authorList>
    </citation>
    <scope>NUCLEOTIDE SEQUENCE [LARGE SCALE GENOMIC DNA]</scope>
    <source>
        <strain evidence="1 2">CIP 81.93</strain>
    </source>
</reference>
<proteinExistence type="predicted"/>
<evidence type="ECO:0000313" key="2">
    <source>
        <dbReference type="Proteomes" id="UP000031390"/>
    </source>
</evidence>
<organism evidence="1 2">
    <name type="scientific">Morococcus cerebrosus</name>
    <dbReference type="NCBI Taxonomy" id="1056807"/>
    <lineage>
        <taxon>Bacteria</taxon>
        <taxon>Pseudomonadati</taxon>
        <taxon>Pseudomonadota</taxon>
        <taxon>Betaproteobacteria</taxon>
        <taxon>Neisseriales</taxon>
        <taxon>Neisseriaceae</taxon>
        <taxon>Morococcus</taxon>
    </lineage>
</organism>
<evidence type="ECO:0000313" key="1">
    <source>
        <dbReference type="EMBL" id="KIC08946.1"/>
    </source>
</evidence>
<dbReference type="Proteomes" id="UP000031390">
    <property type="component" value="Unassembled WGS sequence"/>
</dbReference>
<dbReference type="EMBL" id="JUFZ01000040">
    <property type="protein sequence ID" value="KIC08946.1"/>
    <property type="molecule type" value="Genomic_DNA"/>
</dbReference>
<name>A0A0C1GU70_9NEIS</name>
<accession>A0A0C1GU70</accession>
<dbReference type="AlphaFoldDB" id="A0A0C1GU70"/>